<evidence type="ECO:0000256" key="4">
    <source>
        <dbReference type="ARBA" id="ARBA00013078"/>
    </source>
</evidence>
<comment type="catalytic activity">
    <reaction evidence="1">
        <text>2-phosphoglycolate + H2O = glycolate + phosphate</text>
        <dbReference type="Rhea" id="RHEA:14369"/>
        <dbReference type="ChEBI" id="CHEBI:15377"/>
        <dbReference type="ChEBI" id="CHEBI:29805"/>
        <dbReference type="ChEBI" id="CHEBI:43474"/>
        <dbReference type="ChEBI" id="CHEBI:58033"/>
        <dbReference type="EC" id="3.1.3.18"/>
    </reaction>
</comment>
<evidence type="ECO:0000256" key="2">
    <source>
        <dbReference type="ARBA" id="ARBA00004818"/>
    </source>
</evidence>
<comment type="similarity">
    <text evidence="3">Belongs to the HAD-like hydrolase superfamily. CbbY/CbbZ/Gph/YieH family.</text>
</comment>
<dbReference type="PANTHER" id="PTHR43434">
    <property type="entry name" value="PHOSPHOGLYCOLATE PHOSPHATASE"/>
    <property type="match status" value="1"/>
</dbReference>
<dbReference type="KEGG" id="pfer:IRI77_08635"/>
<keyword evidence="6" id="KW-1185">Reference proteome</keyword>
<proteinExistence type="inferred from homology"/>
<dbReference type="InterPro" id="IPR036412">
    <property type="entry name" value="HAD-like_sf"/>
</dbReference>
<dbReference type="InterPro" id="IPR041492">
    <property type="entry name" value="HAD_2"/>
</dbReference>
<evidence type="ECO:0000313" key="6">
    <source>
        <dbReference type="Proteomes" id="UP000593892"/>
    </source>
</evidence>
<dbReference type="GO" id="GO:0008967">
    <property type="term" value="F:phosphoglycolate phosphatase activity"/>
    <property type="evidence" value="ECO:0007669"/>
    <property type="project" value="UniProtKB-EC"/>
</dbReference>
<comment type="pathway">
    <text evidence="2">Organic acid metabolism; glycolate biosynthesis; glycolate from 2-phosphoglycolate: step 1/1.</text>
</comment>
<name>A0A7S7NY65_PALFE</name>
<evidence type="ECO:0000313" key="5">
    <source>
        <dbReference type="EMBL" id="QOY91952.1"/>
    </source>
</evidence>
<keyword evidence="5" id="KW-0378">Hydrolase</keyword>
<reference evidence="5 6" key="1">
    <citation type="submission" date="2020-10" db="EMBL/GenBank/DDBJ databases">
        <title>Complete genome sequence of Paludibaculum fermentans P105T, a facultatively anaerobic acidobacterium capable of dissimilatory Fe(III) reduction.</title>
        <authorList>
            <person name="Dedysh S.N."/>
            <person name="Beletsky A.V."/>
            <person name="Kulichevskaya I.S."/>
            <person name="Mardanov A.V."/>
            <person name="Ravin N.V."/>
        </authorList>
    </citation>
    <scope>NUCLEOTIDE SEQUENCE [LARGE SCALE GENOMIC DNA]</scope>
    <source>
        <strain evidence="5 6">P105</strain>
    </source>
</reference>
<dbReference type="Proteomes" id="UP000593892">
    <property type="component" value="Chromosome"/>
</dbReference>
<dbReference type="InterPro" id="IPR006439">
    <property type="entry name" value="HAD-SF_hydro_IA"/>
</dbReference>
<dbReference type="InterPro" id="IPR050155">
    <property type="entry name" value="HAD-like_hydrolase_sf"/>
</dbReference>
<gene>
    <name evidence="5" type="ORF">IRI77_08635</name>
</gene>
<evidence type="ECO:0000256" key="1">
    <source>
        <dbReference type="ARBA" id="ARBA00000830"/>
    </source>
</evidence>
<accession>A0A7S7NY65</accession>
<dbReference type="Pfam" id="PF13419">
    <property type="entry name" value="HAD_2"/>
    <property type="match status" value="1"/>
</dbReference>
<protein>
    <recommendedName>
        <fullName evidence="4">phosphoglycolate phosphatase</fullName>
        <ecNumber evidence="4">3.1.3.18</ecNumber>
    </recommendedName>
</protein>
<sequence length="216" mass="24084">MDGVLAEVGDSYRETIVQTVAHFTGQQVARERIQDYKNQGGWNNDWALSQRLCQDLGVDVPYEEVIERFNLIFLGDDFNGLILKEQWVPRNGLLERLSERYDLSIFTGRPLKDAAHTLRRFASGIVFSPMITMESVTEHKPAPQGLHLIRAERPDAKMFYVGDTVDDARSARAAGVPFIGIAAPANPRHAELVDVLKSEAAIAVLDDINQLEGVLP</sequence>
<organism evidence="5 6">
    <name type="scientific">Paludibaculum fermentans</name>
    <dbReference type="NCBI Taxonomy" id="1473598"/>
    <lineage>
        <taxon>Bacteria</taxon>
        <taxon>Pseudomonadati</taxon>
        <taxon>Acidobacteriota</taxon>
        <taxon>Terriglobia</taxon>
        <taxon>Bryobacterales</taxon>
        <taxon>Bryobacteraceae</taxon>
        <taxon>Paludibaculum</taxon>
    </lineage>
</organism>
<dbReference type="CDD" id="cd01427">
    <property type="entry name" value="HAD_like"/>
    <property type="match status" value="1"/>
</dbReference>
<dbReference type="InterPro" id="IPR023214">
    <property type="entry name" value="HAD_sf"/>
</dbReference>
<dbReference type="PANTHER" id="PTHR43434:SF1">
    <property type="entry name" value="PHOSPHOGLYCOLATE PHOSPHATASE"/>
    <property type="match status" value="1"/>
</dbReference>
<dbReference type="GO" id="GO:0006281">
    <property type="term" value="P:DNA repair"/>
    <property type="evidence" value="ECO:0007669"/>
    <property type="project" value="TreeGrafter"/>
</dbReference>
<evidence type="ECO:0000256" key="3">
    <source>
        <dbReference type="ARBA" id="ARBA00006171"/>
    </source>
</evidence>
<dbReference type="EMBL" id="CP063849">
    <property type="protein sequence ID" value="QOY91952.1"/>
    <property type="molecule type" value="Genomic_DNA"/>
</dbReference>
<dbReference type="NCBIfam" id="TIGR01549">
    <property type="entry name" value="HAD-SF-IA-v1"/>
    <property type="match status" value="1"/>
</dbReference>
<dbReference type="AlphaFoldDB" id="A0A7S7NY65"/>
<dbReference type="Gene3D" id="3.40.50.1000">
    <property type="entry name" value="HAD superfamily/HAD-like"/>
    <property type="match status" value="1"/>
</dbReference>
<dbReference type="EC" id="3.1.3.18" evidence="4"/>
<dbReference type="SUPFAM" id="SSF56784">
    <property type="entry name" value="HAD-like"/>
    <property type="match status" value="1"/>
</dbReference>